<name>A0ABX0PRP7_9GAMM</name>
<feature type="transmembrane region" description="Helical" evidence="1">
    <location>
        <begin position="15"/>
        <end position="33"/>
    </location>
</feature>
<dbReference type="EMBL" id="JAAQTO010000017">
    <property type="protein sequence ID" value="NIC05251.1"/>
    <property type="molecule type" value="Genomic_DNA"/>
</dbReference>
<evidence type="ECO:0000313" key="2">
    <source>
        <dbReference type="EMBL" id="NIC05251.1"/>
    </source>
</evidence>
<sequence>MSDEPRDWWRNRRRLAHWAMAAAILETAALFVLDLPEAALWPTYGLWGTVIGAYMGTAIWDDVVARRLGQRQ</sequence>
<dbReference type="RefSeq" id="WP_167112608.1">
    <property type="nucleotide sequence ID" value="NZ_JAAQTO010000017.1"/>
</dbReference>
<organism evidence="2 3">
    <name type="scientific">Billgrantia bachuensis</name>
    <dbReference type="NCBI Taxonomy" id="2717286"/>
    <lineage>
        <taxon>Bacteria</taxon>
        <taxon>Pseudomonadati</taxon>
        <taxon>Pseudomonadota</taxon>
        <taxon>Gammaproteobacteria</taxon>
        <taxon>Oceanospirillales</taxon>
        <taxon>Halomonadaceae</taxon>
        <taxon>Billgrantia</taxon>
    </lineage>
</organism>
<keyword evidence="3" id="KW-1185">Reference proteome</keyword>
<gene>
    <name evidence="2" type="ORF">HBJ55_07425</name>
</gene>
<evidence type="ECO:0000313" key="3">
    <source>
        <dbReference type="Proteomes" id="UP001318321"/>
    </source>
</evidence>
<accession>A0ABX0PRP7</accession>
<protein>
    <submittedName>
        <fullName evidence="2">Uncharacterized protein</fullName>
    </submittedName>
</protein>
<proteinExistence type="predicted"/>
<feature type="transmembrane region" description="Helical" evidence="1">
    <location>
        <begin position="39"/>
        <end position="60"/>
    </location>
</feature>
<reference evidence="2 3" key="1">
    <citation type="submission" date="2020-03" db="EMBL/GenBank/DDBJ databases">
        <title>Identification of Halomonas strains.</title>
        <authorList>
            <person name="Xiao Z."/>
            <person name="Dong F."/>
            <person name="Wang Z."/>
            <person name="Zhao J.-Y."/>
        </authorList>
    </citation>
    <scope>NUCLEOTIDE SEQUENCE [LARGE SCALE GENOMIC DNA]</scope>
    <source>
        <strain evidence="2 3">DX6</strain>
    </source>
</reference>
<dbReference type="Proteomes" id="UP001318321">
    <property type="component" value="Unassembled WGS sequence"/>
</dbReference>
<evidence type="ECO:0000256" key="1">
    <source>
        <dbReference type="SAM" id="Phobius"/>
    </source>
</evidence>
<keyword evidence="1" id="KW-0472">Membrane</keyword>
<keyword evidence="1" id="KW-1133">Transmembrane helix</keyword>
<comment type="caution">
    <text evidence="2">The sequence shown here is derived from an EMBL/GenBank/DDBJ whole genome shotgun (WGS) entry which is preliminary data.</text>
</comment>
<keyword evidence="1" id="KW-0812">Transmembrane</keyword>